<comment type="caution">
    <text evidence="2">The sequence shown here is derived from an EMBL/GenBank/DDBJ whole genome shotgun (WGS) entry which is preliminary data.</text>
</comment>
<dbReference type="Proteomes" id="UP001620626">
    <property type="component" value="Unassembled WGS sequence"/>
</dbReference>
<sequence>MSKRQHEPIRAPSDANGEDKRIFNHMPTFKIPKLAAVVCSSAPEGAQVGKDEAPASSNPAYHVPSPPARDSHTEKMSPPPPDFRNRSYFPPRRPITPKPSRSASSSSSSSSTSVRSPPIFVTPSRFPPSLRSADLATFPRFHAVQTTPNPLGPPCAYAQHGGAPLNSPGRTRRARGFAFSDGPLAPRDKSANVLCAGRVAALDWRSVFASAPAQSVQSAAEDLNGRAPASVANATRGMIKFEKDQIGHFSFCTPPFLFLSSSPSPSTFC</sequence>
<reference evidence="2 3" key="1">
    <citation type="submission" date="2024-10" db="EMBL/GenBank/DDBJ databases">
        <authorList>
            <person name="Kim D."/>
        </authorList>
    </citation>
    <scope>NUCLEOTIDE SEQUENCE [LARGE SCALE GENOMIC DNA]</scope>
    <source>
        <strain evidence="2">BH-2024</strain>
    </source>
</reference>
<proteinExistence type="predicted"/>
<organism evidence="2 3">
    <name type="scientific">Heterodera trifolii</name>
    <dbReference type="NCBI Taxonomy" id="157864"/>
    <lineage>
        <taxon>Eukaryota</taxon>
        <taxon>Metazoa</taxon>
        <taxon>Ecdysozoa</taxon>
        <taxon>Nematoda</taxon>
        <taxon>Chromadorea</taxon>
        <taxon>Rhabditida</taxon>
        <taxon>Tylenchina</taxon>
        <taxon>Tylenchomorpha</taxon>
        <taxon>Tylenchoidea</taxon>
        <taxon>Heteroderidae</taxon>
        <taxon>Heteroderinae</taxon>
        <taxon>Heterodera</taxon>
    </lineage>
</organism>
<evidence type="ECO:0000313" key="2">
    <source>
        <dbReference type="EMBL" id="KAL3096146.1"/>
    </source>
</evidence>
<evidence type="ECO:0000313" key="3">
    <source>
        <dbReference type="Proteomes" id="UP001620626"/>
    </source>
</evidence>
<keyword evidence="3" id="KW-1185">Reference proteome</keyword>
<gene>
    <name evidence="2" type="ORF">niasHT_026016</name>
</gene>
<feature type="region of interest" description="Disordered" evidence="1">
    <location>
        <begin position="1"/>
        <end position="24"/>
    </location>
</feature>
<evidence type="ECO:0000256" key="1">
    <source>
        <dbReference type="SAM" id="MobiDB-lite"/>
    </source>
</evidence>
<feature type="compositionally biased region" description="Low complexity" evidence="1">
    <location>
        <begin position="100"/>
        <end position="116"/>
    </location>
</feature>
<feature type="region of interest" description="Disordered" evidence="1">
    <location>
        <begin position="43"/>
        <end position="126"/>
    </location>
</feature>
<dbReference type="EMBL" id="JBICBT010000870">
    <property type="protein sequence ID" value="KAL3096146.1"/>
    <property type="molecule type" value="Genomic_DNA"/>
</dbReference>
<protein>
    <submittedName>
        <fullName evidence="2">Uncharacterized protein</fullName>
    </submittedName>
</protein>
<name>A0ABD2JZU2_9BILA</name>
<dbReference type="AlphaFoldDB" id="A0ABD2JZU2"/>
<accession>A0ABD2JZU2</accession>